<dbReference type="EMBL" id="JAWNFV010000003">
    <property type="protein sequence ID" value="MDY5140152.1"/>
    <property type="molecule type" value="Genomic_DNA"/>
</dbReference>
<reference evidence="13 15" key="1">
    <citation type="submission" date="2023-10" db="EMBL/GenBank/DDBJ databases">
        <title>Whole Genome based description of the genera Actinobaculum and Actinotignum reveals a complex phylogenetic relationship within the species included in the genus Actinotignum.</title>
        <authorList>
            <person name="Jensen C.S."/>
            <person name="Dargis R."/>
            <person name="Kemp M."/>
            <person name="Christensen J.J."/>
        </authorList>
    </citation>
    <scope>NUCLEOTIDE SEQUENCE</scope>
    <source>
        <strain evidence="14 15">SLA_B089</strain>
        <strain evidence="13">SLA_B245</strain>
    </source>
</reference>
<dbReference type="GO" id="GO:0046933">
    <property type="term" value="F:proton-transporting ATP synthase activity, rotational mechanism"/>
    <property type="evidence" value="ECO:0007669"/>
    <property type="project" value="UniProtKB-UniRule"/>
</dbReference>
<dbReference type="PANTHER" id="PTHR11410:SF0">
    <property type="entry name" value="ATP SYNTHASE SUBUNIT A"/>
    <property type="match status" value="1"/>
</dbReference>
<dbReference type="HAMAP" id="MF_01393">
    <property type="entry name" value="ATP_synth_a_bact"/>
    <property type="match status" value="1"/>
</dbReference>
<dbReference type="SUPFAM" id="SSF81336">
    <property type="entry name" value="F1F0 ATP synthase subunit A"/>
    <property type="match status" value="1"/>
</dbReference>
<keyword evidence="7 11" id="KW-1133">Transmembrane helix</keyword>
<keyword evidence="6 11" id="KW-0375">Hydrogen ion transport</keyword>
<feature type="transmembrane region" description="Helical" evidence="11">
    <location>
        <begin position="254"/>
        <end position="271"/>
    </location>
</feature>
<dbReference type="EMBL" id="JAWNFY010000009">
    <property type="protein sequence ID" value="MDY5146251.1"/>
    <property type="molecule type" value="Genomic_DNA"/>
</dbReference>
<comment type="caution">
    <text evidence="13">The sequence shown here is derived from an EMBL/GenBank/DDBJ whole genome shotgun (WGS) entry which is preliminary data.</text>
</comment>
<dbReference type="CDD" id="cd00310">
    <property type="entry name" value="ATP-synt_Fo_a_6"/>
    <property type="match status" value="1"/>
</dbReference>
<evidence type="ECO:0000256" key="9">
    <source>
        <dbReference type="ARBA" id="ARBA00023136"/>
    </source>
</evidence>
<dbReference type="NCBIfam" id="TIGR01131">
    <property type="entry name" value="ATP_synt_6_or_A"/>
    <property type="match status" value="1"/>
</dbReference>
<evidence type="ECO:0000313" key="16">
    <source>
        <dbReference type="Proteomes" id="UP001288320"/>
    </source>
</evidence>
<dbReference type="PANTHER" id="PTHR11410">
    <property type="entry name" value="ATP SYNTHASE SUBUNIT A"/>
    <property type="match status" value="1"/>
</dbReference>
<dbReference type="RefSeq" id="WP_016441731.1">
    <property type="nucleotide sequence ID" value="NZ_CAUPFC010000004.1"/>
</dbReference>
<keyword evidence="15" id="KW-1185">Reference proteome</keyword>
<comment type="function">
    <text evidence="11 12">Key component of the proton channel; it plays a direct role in the translocation of protons across the membrane.</text>
</comment>
<dbReference type="GeneID" id="92813627"/>
<evidence type="ECO:0000256" key="1">
    <source>
        <dbReference type="ARBA" id="ARBA00004141"/>
    </source>
</evidence>
<evidence type="ECO:0000256" key="8">
    <source>
        <dbReference type="ARBA" id="ARBA00023065"/>
    </source>
</evidence>
<dbReference type="Proteomes" id="UP001288320">
    <property type="component" value="Unassembled WGS sequence"/>
</dbReference>
<dbReference type="InterPro" id="IPR035908">
    <property type="entry name" value="F0_ATP_A_sf"/>
</dbReference>
<dbReference type="Gene3D" id="1.20.120.220">
    <property type="entry name" value="ATP synthase, F0 complex, subunit A"/>
    <property type="match status" value="1"/>
</dbReference>
<accession>A0AAW9HL10</accession>
<evidence type="ECO:0000313" key="14">
    <source>
        <dbReference type="EMBL" id="MDY5146251.1"/>
    </source>
</evidence>
<dbReference type="GO" id="GO:0045259">
    <property type="term" value="C:proton-transporting ATP synthase complex"/>
    <property type="evidence" value="ECO:0007669"/>
    <property type="project" value="UniProtKB-KW"/>
</dbReference>
<dbReference type="Pfam" id="PF00119">
    <property type="entry name" value="ATP-synt_A"/>
    <property type="match status" value="1"/>
</dbReference>
<evidence type="ECO:0000313" key="13">
    <source>
        <dbReference type="EMBL" id="MDY5140152.1"/>
    </source>
</evidence>
<dbReference type="GO" id="GO:0005886">
    <property type="term" value="C:plasma membrane"/>
    <property type="evidence" value="ECO:0007669"/>
    <property type="project" value="UniProtKB-SubCell"/>
</dbReference>
<evidence type="ECO:0000256" key="4">
    <source>
        <dbReference type="ARBA" id="ARBA00022547"/>
    </source>
</evidence>
<sequence length="272" mass="29445">MAVGSFANLSMLGLPMENDGFHAPGVEEFFPAPIFFAGTPFEMNRVMVIRLLAALVLLVFCVIYAKRAKLIPGRAQAAMESLLDFSRVQIGEEILEGQARKYQPLLATIFLGTLFMNLTGVIPGLQLAGTSVIGMPLIYAVVAYVAFIIAGMKERGAGTFFKEQLFPPGVPWPIYIIMTPIELLSTFIIRPVTLTVRLLANMLSGHMLLVLCFLGTHALYFSMGGGLGIGLGTVTLVAGILFTVFELFVACLQAYIFALLTAAYIQLSISAH</sequence>
<dbReference type="AlphaFoldDB" id="A0AAW9HL10"/>
<protein>
    <recommendedName>
        <fullName evidence="11 12">ATP synthase subunit a</fullName>
    </recommendedName>
    <alternativeName>
        <fullName evidence="11">ATP synthase F0 sector subunit a</fullName>
    </alternativeName>
    <alternativeName>
        <fullName evidence="11">F-ATPase subunit 6</fullName>
    </alternativeName>
</protein>
<keyword evidence="5 11" id="KW-0812">Transmembrane</keyword>
<keyword evidence="10 11" id="KW-0066">ATP synthesis</keyword>
<keyword evidence="11" id="KW-1003">Cell membrane</keyword>
<keyword evidence="3 11" id="KW-0813">Transport</keyword>
<evidence type="ECO:0000256" key="6">
    <source>
        <dbReference type="ARBA" id="ARBA00022781"/>
    </source>
</evidence>
<feature type="transmembrane region" description="Helical" evidence="11">
    <location>
        <begin position="172"/>
        <end position="192"/>
    </location>
</feature>
<comment type="subcellular location">
    <subcellularLocation>
        <location evidence="11 12">Cell membrane</location>
        <topology evidence="11 12">Multi-pass membrane protein</topology>
    </subcellularLocation>
    <subcellularLocation>
        <location evidence="1">Membrane</location>
        <topology evidence="1">Multi-pass membrane protein</topology>
    </subcellularLocation>
</comment>
<gene>
    <name evidence="11 13" type="primary">atpB</name>
    <name evidence="13" type="ORF">R6G74_02310</name>
    <name evidence="14" type="ORF">R6P33_04340</name>
</gene>
<evidence type="ECO:0000256" key="5">
    <source>
        <dbReference type="ARBA" id="ARBA00022692"/>
    </source>
</evidence>
<keyword evidence="4 11" id="KW-0138">CF(0)</keyword>
<evidence type="ECO:0000256" key="7">
    <source>
        <dbReference type="ARBA" id="ARBA00022989"/>
    </source>
</evidence>
<dbReference type="InterPro" id="IPR045083">
    <property type="entry name" value="ATP_synth_F0_asu_bact/mt"/>
</dbReference>
<evidence type="ECO:0000256" key="3">
    <source>
        <dbReference type="ARBA" id="ARBA00022448"/>
    </source>
</evidence>
<name>A0AAW9HL10_9ACTO</name>
<organism evidence="13 16">
    <name type="scientific">Actinotignum timonense</name>
    <dbReference type="NCBI Taxonomy" id="1870995"/>
    <lineage>
        <taxon>Bacteria</taxon>
        <taxon>Bacillati</taxon>
        <taxon>Actinomycetota</taxon>
        <taxon>Actinomycetes</taxon>
        <taxon>Actinomycetales</taxon>
        <taxon>Actinomycetaceae</taxon>
        <taxon>Actinotignum</taxon>
    </lineage>
</organism>
<keyword evidence="9 11" id="KW-0472">Membrane</keyword>
<keyword evidence="8 11" id="KW-0406">Ion transport</keyword>
<evidence type="ECO:0000256" key="2">
    <source>
        <dbReference type="ARBA" id="ARBA00006810"/>
    </source>
</evidence>
<evidence type="ECO:0000256" key="10">
    <source>
        <dbReference type="ARBA" id="ARBA00023310"/>
    </source>
</evidence>
<dbReference type="Proteomes" id="UP001284901">
    <property type="component" value="Unassembled WGS sequence"/>
</dbReference>
<feature type="transmembrane region" description="Helical" evidence="11">
    <location>
        <begin position="131"/>
        <end position="151"/>
    </location>
</feature>
<dbReference type="InterPro" id="IPR000568">
    <property type="entry name" value="ATP_synth_F0_asu"/>
</dbReference>
<proteinExistence type="inferred from homology"/>
<dbReference type="PRINTS" id="PR00123">
    <property type="entry name" value="ATPASEA"/>
</dbReference>
<evidence type="ECO:0000256" key="12">
    <source>
        <dbReference type="RuleBase" id="RU000483"/>
    </source>
</evidence>
<comment type="similarity">
    <text evidence="2 11 12">Belongs to the ATPase A chain family.</text>
</comment>
<feature type="transmembrane region" description="Helical" evidence="11">
    <location>
        <begin position="105"/>
        <end position="125"/>
    </location>
</feature>
<evidence type="ECO:0000256" key="11">
    <source>
        <dbReference type="HAMAP-Rule" id="MF_01393"/>
    </source>
</evidence>
<feature type="transmembrane region" description="Helical" evidence="11">
    <location>
        <begin position="227"/>
        <end position="248"/>
    </location>
</feature>
<evidence type="ECO:0000313" key="15">
    <source>
        <dbReference type="Proteomes" id="UP001284901"/>
    </source>
</evidence>
<feature type="transmembrane region" description="Helical" evidence="11">
    <location>
        <begin position="47"/>
        <end position="65"/>
    </location>
</feature>